<gene>
    <name evidence="2" type="ORF">EB1_32200</name>
</gene>
<keyword evidence="3" id="KW-1185">Reference proteome</keyword>
<keyword evidence="1" id="KW-0472">Membrane</keyword>
<dbReference type="GeneID" id="84650188"/>
<name>A0A511NKV5_9FLAO</name>
<evidence type="ECO:0000313" key="3">
    <source>
        <dbReference type="Proteomes" id="UP000321245"/>
    </source>
</evidence>
<dbReference type="AlphaFoldDB" id="A0A511NKV5"/>
<keyword evidence="1" id="KW-1133">Transmembrane helix</keyword>
<organism evidence="2 3">
    <name type="scientific">Empedobacter brevis NBRC 14943 = ATCC 43319</name>
    <dbReference type="NCBI Taxonomy" id="1218108"/>
    <lineage>
        <taxon>Bacteria</taxon>
        <taxon>Pseudomonadati</taxon>
        <taxon>Bacteroidota</taxon>
        <taxon>Flavobacteriia</taxon>
        <taxon>Flavobacteriales</taxon>
        <taxon>Weeksellaceae</taxon>
        <taxon>Empedobacter</taxon>
    </lineage>
</organism>
<feature type="transmembrane region" description="Helical" evidence="1">
    <location>
        <begin position="22"/>
        <end position="47"/>
    </location>
</feature>
<dbReference type="Proteomes" id="UP000321245">
    <property type="component" value="Unassembled WGS sequence"/>
</dbReference>
<proteinExistence type="predicted"/>
<keyword evidence="1" id="KW-0812">Transmembrane</keyword>
<accession>A0A511NKV5</accession>
<sequence length="62" mass="7195">MGIITDLFFAIGDFFKWTFENLLSPIGVIFAWLFTIIGTALMAWWLVKIASFGTENEKKYNR</sequence>
<evidence type="ECO:0000313" key="2">
    <source>
        <dbReference type="EMBL" id="GEM53430.1"/>
    </source>
</evidence>
<protein>
    <submittedName>
        <fullName evidence="2">Uncharacterized protein</fullName>
    </submittedName>
</protein>
<reference evidence="2 3" key="1">
    <citation type="submission" date="2019-07" db="EMBL/GenBank/DDBJ databases">
        <title>Whole genome shotgun sequence of Empedobacter brevis NBRC 14943.</title>
        <authorList>
            <person name="Hosoyama A."/>
            <person name="Uohara A."/>
            <person name="Ohji S."/>
            <person name="Ichikawa N."/>
        </authorList>
    </citation>
    <scope>NUCLEOTIDE SEQUENCE [LARGE SCALE GENOMIC DNA]</scope>
    <source>
        <strain evidence="2 3">NBRC 14943</strain>
    </source>
</reference>
<evidence type="ECO:0000256" key="1">
    <source>
        <dbReference type="SAM" id="Phobius"/>
    </source>
</evidence>
<dbReference type="RefSeq" id="WP_019975520.1">
    <property type="nucleotide sequence ID" value="NZ_BJXC01000030.1"/>
</dbReference>
<dbReference type="OrthoDB" id="1449442at2"/>
<comment type="caution">
    <text evidence="2">The sequence shown here is derived from an EMBL/GenBank/DDBJ whole genome shotgun (WGS) entry which is preliminary data.</text>
</comment>
<dbReference type="EMBL" id="BJXC01000030">
    <property type="protein sequence ID" value="GEM53430.1"/>
    <property type="molecule type" value="Genomic_DNA"/>
</dbReference>